<evidence type="ECO:0000313" key="2">
    <source>
        <dbReference type="Proteomes" id="UP001519924"/>
    </source>
</evidence>
<dbReference type="InterPro" id="IPR011008">
    <property type="entry name" value="Dimeric_a/b-barrel"/>
</dbReference>
<dbReference type="RefSeq" id="WP_220115632.1">
    <property type="nucleotide sequence ID" value="NZ_JAHZUY010000002.1"/>
</dbReference>
<protein>
    <recommendedName>
        <fullName evidence="3">DUF4286 family protein</fullName>
    </recommendedName>
</protein>
<accession>A0ABS7EXN8</accession>
<keyword evidence="2" id="KW-1185">Reference proteome</keyword>
<gene>
    <name evidence="1" type="ORF">K1J50_01365</name>
</gene>
<comment type="caution">
    <text evidence="1">The sequence shown here is derived from an EMBL/GenBank/DDBJ whole genome shotgun (WGS) entry which is preliminary data.</text>
</comment>
<dbReference type="Gene3D" id="3.30.70.100">
    <property type="match status" value="1"/>
</dbReference>
<proteinExistence type="predicted"/>
<evidence type="ECO:0000313" key="1">
    <source>
        <dbReference type="EMBL" id="MBW8268128.1"/>
    </source>
</evidence>
<dbReference type="EMBL" id="JAHZUY010000002">
    <property type="protein sequence ID" value="MBW8268128.1"/>
    <property type="molecule type" value="Genomic_DNA"/>
</dbReference>
<evidence type="ECO:0008006" key="3">
    <source>
        <dbReference type="Google" id="ProtNLM"/>
    </source>
</evidence>
<dbReference type="Proteomes" id="UP001519924">
    <property type="component" value="Unassembled WGS sequence"/>
</dbReference>
<reference evidence="1 2" key="1">
    <citation type="submission" date="2021-08" db="EMBL/GenBank/DDBJ databases">
        <title>Caldovatus sediminis gen. nov., sp. nov., a moderately thermophilic bacterium isolated from a hot spring.</title>
        <authorList>
            <person name="Hu C.-J."/>
            <person name="Li W.-J."/>
            <person name="Xian W.-D."/>
        </authorList>
    </citation>
    <scope>NUCLEOTIDE SEQUENCE [LARGE SCALE GENOMIC DNA]</scope>
    <source>
        <strain evidence="1 2">SYSU G05006</strain>
    </source>
</reference>
<name>A0ABS7EXN8_9PROT</name>
<organism evidence="1 2">
    <name type="scientific">Caldovatus aquaticus</name>
    <dbReference type="NCBI Taxonomy" id="2865671"/>
    <lineage>
        <taxon>Bacteria</taxon>
        <taxon>Pseudomonadati</taxon>
        <taxon>Pseudomonadota</taxon>
        <taxon>Alphaproteobacteria</taxon>
        <taxon>Acetobacterales</taxon>
        <taxon>Roseomonadaceae</taxon>
        <taxon>Caldovatus</taxon>
    </lineage>
</organism>
<sequence length="108" mass="12166">MATTYFTVRAVVADPADRPRFDQWYETEHLPDAAAAFGARRAWRAWSRTDPSVHFAFYEFPDAADAEAVLASPALKALIAEFDRVWGARVTRTRDILETASETARPFS</sequence>
<dbReference type="SUPFAM" id="SSF54909">
    <property type="entry name" value="Dimeric alpha+beta barrel"/>
    <property type="match status" value="1"/>
</dbReference>